<dbReference type="PANTHER" id="PTHR24637:SF194">
    <property type="entry name" value="CUTICLE COLLAGEN 10-RELATED"/>
    <property type="match status" value="1"/>
</dbReference>
<dbReference type="Pfam" id="PF01391">
    <property type="entry name" value="Collagen"/>
    <property type="match status" value="1"/>
</dbReference>
<feature type="region of interest" description="Disordered" evidence="2">
    <location>
        <begin position="319"/>
        <end position="452"/>
    </location>
</feature>
<dbReference type="GO" id="GO:0042302">
    <property type="term" value="F:structural constituent of cuticle"/>
    <property type="evidence" value="ECO:0007669"/>
    <property type="project" value="InterPro"/>
</dbReference>
<feature type="compositionally biased region" description="Low complexity" evidence="2">
    <location>
        <begin position="332"/>
        <end position="362"/>
    </location>
</feature>
<keyword evidence="3" id="KW-0812">Transmembrane</keyword>
<dbReference type="EMBL" id="JAUCMV010000001">
    <property type="protein sequence ID" value="KAK0426460.1"/>
    <property type="molecule type" value="Genomic_DNA"/>
</dbReference>
<feature type="region of interest" description="Disordered" evidence="2">
    <location>
        <begin position="104"/>
        <end position="135"/>
    </location>
</feature>
<dbReference type="InterPro" id="IPR008160">
    <property type="entry name" value="Collagen"/>
</dbReference>
<dbReference type="InterPro" id="IPR002486">
    <property type="entry name" value="Col_cuticle_N"/>
</dbReference>
<accession>A0AA39ILE9</accession>
<feature type="compositionally biased region" description="Pro residues" evidence="2">
    <location>
        <begin position="271"/>
        <end position="280"/>
    </location>
</feature>
<feature type="domain" description="Nematode cuticle collagen N-terminal" evidence="4">
    <location>
        <begin position="177"/>
        <end position="227"/>
    </location>
</feature>
<evidence type="ECO:0000313" key="6">
    <source>
        <dbReference type="Proteomes" id="UP001175271"/>
    </source>
</evidence>
<keyword evidence="1" id="KW-0677">Repeat</keyword>
<dbReference type="AlphaFoldDB" id="A0AA39ILE9"/>
<feature type="compositionally biased region" description="Low complexity" evidence="2">
    <location>
        <begin position="408"/>
        <end position="421"/>
    </location>
</feature>
<gene>
    <name evidence="5" type="ORF">QR680_009721</name>
</gene>
<feature type="transmembrane region" description="Helical" evidence="3">
    <location>
        <begin position="6"/>
        <end position="26"/>
    </location>
</feature>
<dbReference type="SMART" id="SM01088">
    <property type="entry name" value="Col_cuticle_N"/>
    <property type="match status" value="2"/>
</dbReference>
<dbReference type="PANTHER" id="PTHR24637">
    <property type="entry name" value="COLLAGEN"/>
    <property type="match status" value="1"/>
</dbReference>
<evidence type="ECO:0000256" key="1">
    <source>
        <dbReference type="ARBA" id="ARBA00022737"/>
    </source>
</evidence>
<feature type="compositionally biased region" description="Pro residues" evidence="2">
    <location>
        <begin position="320"/>
        <end position="331"/>
    </location>
</feature>
<evidence type="ECO:0000256" key="3">
    <source>
        <dbReference type="SAM" id="Phobius"/>
    </source>
</evidence>
<name>A0AA39ILE9_9BILA</name>
<keyword evidence="3" id="KW-0472">Membrane</keyword>
<evidence type="ECO:0000256" key="2">
    <source>
        <dbReference type="SAM" id="MobiDB-lite"/>
    </source>
</evidence>
<keyword evidence="3" id="KW-1133">Transmembrane helix</keyword>
<sequence length="465" mass="47914">MFEEKLMIGVASACSTMAILACLLVIPSLYQTINETHDAVIDGVQVFRVETDSAWTDMMDIQLSVTPPTKPRENPFNSIFRQKRQDFSGLPAWCQCEPVKPTCPPGPPGPPGQPGVDGTPGSPGPKGEDNLSTYSPITCAPQDTSCIKCPAGPPGPPGLDGHEVPQPPSTAMEKVLVGVASAFSTLAIVACLVVIPSLYNTINELHDEVLDGVQVFRVETDSAWTNMMDIQLSVTPPTKPRENPFNSIFRAKRHDFSGLPAWCQCEPTKPKCPPGPPGPRGQPGRDGIPGKPGVPGFDNHNTHAPVTCTPQDTSCIKCPAGPPGPKGPDGPPGMAGVPGSPGSFGRYGSPGPRGPQGPQGDAGRPGRDGMPGRPGQPGKDGQKGKGRPGQPGRPGVSGAPGNRGHNGTPGAAGLPGAKGPIGRPGQPGVPGMAGRPGTSGGEGIPGRDAAYCPCPARSSVFYNRV</sequence>
<reference evidence="5" key="1">
    <citation type="submission" date="2023-06" db="EMBL/GenBank/DDBJ databases">
        <title>Genomic analysis of the entomopathogenic nematode Steinernema hermaphroditum.</title>
        <authorList>
            <person name="Schwarz E.M."/>
            <person name="Heppert J.K."/>
            <person name="Baniya A."/>
            <person name="Schwartz H.T."/>
            <person name="Tan C.-H."/>
            <person name="Antoshechkin I."/>
            <person name="Sternberg P.W."/>
            <person name="Goodrich-Blair H."/>
            <person name="Dillman A.R."/>
        </authorList>
    </citation>
    <scope>NUCLEOTIDE SEQUENCE</scope>
    <source>
        <strain evidence="5">PS9179</strain>
        <tissue evidence="5">Whole animal</tissue>
    </source>
</reference>
<comment type="caution">
    <text evidence="5">The sequence shown here is derived from an EMBL/GenBank/DDBJ whole genome shotgun (WGS) entry which is preliminary data.</text>
</comment>
<feature type="region of interest" description="Disordered" evidence="2">
    <location>
        <begin position="271"/>
        <end position="305"/>
    </location>
</feature>
<dbReference type="Proteomes" id="UP001175271">
    <property type="component" value="Unassembled WGS sequence"/>
</dbReference>
<evidence type="ECO:0000313" key="5">
    <source>
        <dbReference type="EMBL" id="KAK0426460.1"/>
    </source>
</evidence>
<dbReference type="Pfam" id="PF01484">
    <property type="entry name" value="Col_cuticle_N"/>
    <property type="match status" value="2"/>
</dbReference>
<proteinExistence type="predicted"/>
<protein>
    <recommendedName>
        <fullName evidence="4">Nematode cuticle collagen N-terminal domain-containing protein</fullName>
    </recommendedName>
</protein>
<keyword evidence="6" id="KW-1185">Reference proteome</keyword>
<dbReference type="PROSITE" id="PS51257">
    <property type="entry name" value="PROKAR_LIPOPROTEIN"/>
    <property type="match status" value="1"/>
</dbReference>
<feature type="compositionally biased region" description="Pro residues" evidence="2">
    <location>
        <begin position="104"/>
        <end position="113"/>
    </location>
</feature>
<evidence type="ECO:0000259" key="4">
    <source>
        <dbReference type="SMART" id="SM01088"/>
    </source>
</evidence>
<organism evidence="5 6">
    <name type="scientific">Steinernema hermaphroditum</name>
    <dbReference type="NCBI Taxonomy" id="289476"/>
    <lineage>
        <taxon>Eukaryota</taxon>
        <taxon>Metazoa</taxon>
        <taxon>Ecdysozoa</taxon>
        <taxon>Nematoda</taxon>
        <taxon>Chromadorea</taxon>
        <taxon>Rhabditida</taxon>
        <taxon>Tylenchina</taxon>
        <taxon>Panagrolaimomorpha</taxon>
        <taxon>Strongyloidoidea</taxon>
        <taxon>Steinernematidae</taxon>
        <taxon>Steinernema</taxon>
    </lineage>
</organism>
<feature type="domain" description="Nematode cuticle collagen N-terminal" evidence="4">
    <location>
        <begin position="8"/>
        <end position="58"/>
    </location>
</feature>